<dbReference type="NCBIfam" id="TIGR00678">
    <property type="entry name" value="holB"/>
    <property type="match status" value="1"/>
</dbReference>
<dbReference type="GO" id="GO:0008408">
    <property type="term" value="F:3'-5' exonuclease activity"/>
    <property type="evidence" value="ECO:0007669"/>
    <property type="project" value="InterPro"/>
</dbReference>
<reference evidence="2 3" key="1">
    <citation type="submission" date="2016-10" db="EMBL/GenBank/DDBJ databases">
        <authorList>
            <person name="de Groot N.N."/>
        </authorList>
    </citation>
    <scope>NUCLEOTIDE SEQUENCE [LARGE SCALE GENOMIC DNA]</scope>
    <source>
        <strain evidence="2 3">DSM 19182</strain>
    </source>
</reference>
<dbReference type="GO" id="GO:0006261">
    <property type="term" value="P:DNA-templated DNA replication"/>
    <property type="evidence" value="ECO:0007669"/>
    <property type="project" value="TreeGrafter"/>
</dbReference>
<dbReference type="Gene3D" id="3.40.50.300">
    <property type="entry name" value="P-loop containing nucleotide triphosphate hydrolases"/>
    <property type="match status" value="1"/>
</dbReference>
<dbReference type="RefSeq" id="WP_091486660.1">
    <property type="nucleotide sequence ID" value="NZ_BJUX01000009.1"/>
</dbReference>
<evidence type="ECO:0000313" key="3">
    <source>
        <dbReference type="Proteomes" id="UP000198548"/>
    </source>
</evidence>
<dbReference type="GO" id="GO:0003887">
    <property type="term" value="F:DNA-directed DNA polymerase activity"/>
    <property type="evidence" value="ECO:0007669"/>
    <property type="project" value="InterPro"/>
</dbReference>
<dbReference type="InterPro" id="IPR004622">
    <property type="entry name" value="DNA_pol_HolB"/>
</dbReference>
<dbReference type="Pfam" id="PF13177">
    <property type="entry name" value="DNA_pol3_delta2"/>
    <property type="match status" value="1"/>
</dbReference>
<dbReference type="NCBIfam" id="NF005972">
    <property type="entry name" value="PRK08058.1"/>
    <property type="match status" value="1"/>
</dbReference>
<dbReference type="InterPro" id="IPR050238">
    <property type="entry name" value="DNA_Rep/Repair_Clamp_Loader"/>
</dbReference>
<reference evidence="1 4" key="2">
    <citation type="submission" date="2019-07" db="EMBL/GenBank/DDBJ databases">
        <title>Whole genome shotgun sequence of Alkalibacterium putridalgicola NBRC 103243.</title>
        <authorList>
            <person name="Hosoyama A."/>
            <person name="Uohara A."/>
            <person name="Ohji S."/>
            <person name="Ichikawa N."/>
        </authorList>
    </citation>
    <scope>NUCLEOTIDE SEQUENCE [LARGE SCALE GENOMIC DNA]</scope>
    <source>
        <strain evidence="1 4">NBRC 103243</strain>
    </source>
</reference>
<dbReference type="SUPFAM" id="SSF52540">
    <property type="entry name" value="P-loop containing nucleoside triphosphate hydrolases"/>
    <property type="match status" value="1"/>
</dbReference>
<dbReference type="PANTHER" id="PTHR11669">
    <property type="entry name" value="REPLICATION FACTOR C / DNA POLYMERASE III GAMMA-TAU SUBUNIT"/>
    <property type="match status" value="1"/>
</dbReference>
<dbReference type="STRING" id="426703.SAMN04488100_10385"/>
<dbReference type="Proteomes" id="UP000321425">
    <property type="component" value="Unassembled WGS sequence"/>
</dbReference>
<evidence type="ECO:0000313" key="4">
    <source>
        <dbReference type="Proteomes" id="UP000321425"/>
    </source>
</evidence>
<dbReference type="Gene3D" id="1.20.272.10">
    <property type="match status" value="1"/>
</dbReference>
<organism evidence="2 3">
    <name type="scientific">Alkalibacterium putridalgicola</name>
    <dbReference type="NCBI Taxonomy" id="426703"/>
    <lineage>
        <taxon>Bacteria</taxon>
        <taxon>Bacillati</taxon>
        <taxon>Bacillota</taxon>
        <taxon>Bacilli</taxon>
        <taxon>Lactobacillales</taxon>
        <taxon>Carnobacteriaceae</taxon>
        <taxon>Alkalibacterium</taxon>
    </lineage>
</organism>
<evidence type="ECO:0000313" key="1">
    <source>
        <dbReference type="EMBL" id="GEK89048.1"/>
    </source>
</evidence>
<evidence type="ECO:0000313" key="2">
    <source>
        <dbReference type="EMBL" id="SEL54665.1"/>
    </source>
</evidence>
<protein>
    <submittedName>
        <fullName evidence="1">DNA polymerase III subunit delta</fullName>
    </submittedName>
    <submittedName>
        <fullName evidence="2">DNA polymerase-3 subunit delta</fullName>
    </submittedName>
</protein>
<name>A0A1H7R422_9LACT</name>
<dbReference type="OrthoDB" id="9810148at2"/>
<keyword evidence="4" id="KW-1185">Reference proteome</keyword>
<sequence length="330" mass="37325">MSTTTIKQPSIQRLFLQLIKKDNLQHAYLFDGKTGTGKKETALWIAQSLFCQNFSDGPCGECHTCQRIASHQHPDVIELEPEGLSIKIGQVRGLKQEFTRSGMEGRKKLVMVKDVEKMTTQAANSLLKFLEEPDGDIVVILMTTAKHQLLPTILSRVQLIHFPQLSKEHRMQALEEAGLSKERASVLSQLTSDTEQALELSENENLTALIEAVWKWYVAFSKKDDQAFIYVHTDIMPLVKEKAEYHRVLDLFLVILQDILNTQLSKDYSIGYLKYQTRIQEEADRLSAVTLADLMDIILTGKKYLDSNVAAQGVLEMSALKMLAAMKRSL</sequence>
<dbReference type="AlphaFoldDB" id="A0A1H7R422"/>
<dbReference type="Proteomes" id="UP000198548">
    <property type="component" value="Unassembled WGS sequence"/>
</dbReference>
<dbReference type="EMBL" id="BJUX01000009">
    <property type="protein sequence ID" value="GEK89048.1"/>
    <property type="molecule type" value="Genomic_DNA"/>
</dbReference>
<dbReference type="InterPro" id="IPR027417">
    <property type="entry name" value="P-loop_NTPase"/>
</dbReference>
<proteinExistence type="predicted"/>
<accession>A0A1H7R422</accession>
<dbReference type="EMBL" id="FOBL01000003">
    <property type="protein sequence ID" value="SEL54665.1"/>
    <property type="molecule type" value="Genomic_DNA"/>
</dbReference>
<dbReference type="FunFam" id="3.40.50.300:FF:001255">
    <property type="entry name" value="DNA polymerase III subunit delta"/>
    <property type="match status" value="1"/>
</dbReference>
<dbReference type="PANTHER" id="PTHR11669:SF8">
    <property type="entry name" value="DNA POLYMERASE III SUBUNIT DELTA"/>
    <property type="match status" value="1"/>
</dbReference>
<gene>
    <name evidence="1" type="primary">holB</name>
    <name evidence="1" type="ORF">APU01nite_10870</name>
    <name evidence="2" type="ORF">SAMN04488100_10385</name>
</gene>